<dbReference type="AlphaFoldDB" id="A0A933L262"/>
<dbReference type="GO" id="GO:0003677">
    <property type="term" value="F:DNA binding"/>
    <property type="evidence" value="ECO:0007669"/>
    <property type="project" value="UniProtKB-KW"/>
</dbReference>
<dbReference type="InterPro" id="IPR001387">
    <property type="entry name" value="Cro/C1-type_HTH"/>
</dbReference>
<reference evidence="3" key="1">
    <citation type="submission" date="2020-07" db="EMBL/GenBank/DDBJ databases">
        <title>Huge and variable diversity of episymbiotic CPR bacteria and DPANN archaea in groundwater ecosystems.</title>
        <authorList>
            <person name="He C.Y."/>
            <person name="Keren R."/>
            <person name="Whittaker M."/>
            <person name="Farag I.F."/>
            <person name="Doudna J."/>
            <person name="Cate J.H.D."/>
            <person name="Banfield J.F."/>
        </authorList>
    </citation>
    <scope>NUCLEOTIDE SEQUENCE</scope>
    <source>
        <strain evidence="3">NC_groundwater_1586_Pr3_B-0.1um_66_15</strain>
    </source>
</reference>
<dbReference type="CDD" id="cd00093">
    <property type="entry name" value="HTH_XRE"/>
    <property type="match status" value="1"/>
</dbReference>
<sequence>MSKSSTTTDLLPNPHPGEILLEEFLTPMELSQNALARAVGVPPRRINEIVLGKRAVTADTDLRLARYFGMSEGFFLGLQTDYDLLERRRQIVADLEAITPRAA</sequence>
<organism evidence="3 4">
    <name type="scientific">Devosia nanyangense</name>
    <dbReference type="NCBI Taxonomy" id="1228055"/>
    <lineage>
        <taxon>Bacteria</taxon>
        <taxon>Pseudomonadati</taxon>
        <taxon>Pseudomonadota</taxon>
        <taxon>Alphaproteobacteria</taxon>
        <taxon>Hyphomicrobiales</taxon>
        <taxon>Devosiaceae</taxon>
        <taxon>Devosia</taxon>
    </lineage>
</organism>
<dbReference type="InterPro" id="IPR013430">
    <property type="entry name" value="Toxin_antidote_HigA"/>
</dbReference>
<protein>
    <submittedName>
        <fullName evidence="3">HigA family addiction module antidote protein</fullName>
    </submittedName>
</protein>
<dbReference type="PANTHER" id="PTHR36924">
    <property type="entry name" value="ANTITOXIN HIGA-1"/>
    <property type="match status" value="1"/>
</dbReference>
<comment type="caution">
    <text evidence="3">The sequence shown here is derived from an EMBL/GenBank/DDBJ whole genome shotgun (WGS) entry which is preliminary data.</text>
</comment>
<evidence type="ECO:0000313" key="3">
    <source>
        <dbReference type="EMBL" id="MBI4922884.1"/>
    </source>
</evidence>
<proteinExistence type="predicted"/>
<evidence type="ECO:0000313" key="4">
    <source>
        <dbReference type="Proteomes" id="UP000782610"/>
    </source>
</evidence>
<dbReference type="SUPFAM" id="SSF47413">
    <property type="entry name" value="lambda repressor-like DNA-binding domains"/>
    <property type="match status" value="1"/>
</dbReference>
<dbReference type="InterPro" id="IPR010982">
    <property type="entry name" value="Lambda_DNA-bd_dom_sf"/>
</dbReference>
<accession>A0A933L262</accession>
<evidence type="ECO:0000259" key="2">
    <source>
        <dbReference type="PROSITE" id="PS50943"/>
    </source>
</evidence>
<dbReference type="SMART" id="SM00530">
    <property type="entry name" value="HTH_XRE"/>
    <property type="match status" value="1"/>
</dbReference>
<dbReference type="EMBL" id="JACRAF010000039">
    <property type="protein sequence ID" value="MBI4922884.1"/>
    <property type="molecule type" value="Genomic_DNA"/>
</dbReference>
<evidence type="ECO:0000256" key="1">
    <source>
        <dbReference type="ARBA" id="ARBA00023125"/>
    </source>
</evidence>
<dbReference type="Pfam" id="PF01381">
    <property type="entry name" value="HTH_3"/>
    <property type="match status" value="1"/>
</dbReference>
<keyword evidence="1" id="KW-0238">DNA-binding</keyword>
<dbReference type="NCBIfam" id="TIGR02607">
    <property type="entry name" value="antidote_HigA"/>
    <property type="match status" value="1"/>
</dbReference>
<dbReference type="PANTHER" id="PTHR36924:SF1">
    <property type="entry name" value="ANTITOXIN HIGA-1"/>
    <property type="match status" value="1"/>
</dbReference>
<dbReference type="Gene3D" id="1.10.260.40">
    <property type="entry name" value="lambda repressor-like DNA-binding domains"/>
    <property type="match status" value="1"/>
</dbReference>
<gene>
    <name evidence="3" type="ORF">HY834_14145</name>
</gene>
<feature type="domain" description="HTH cro/C1-type" evidence="2">
    <location>
        <begin position="30"/>
        <end position="75"/>
    </location>
</feature>
<dbReference type="Proteomes" id="UP000782610">
    <property type="component" value="Unassembled WGS sequence"/>
</dbReference>
<name>A0A933L262_9HYPH</name>
<dbReference type="PROSITE" id="PS50943">
    <property type="entry name" value="HTH_CROC1"/>
    <property type="match status" value="1"/>
</dbReference>